<comment type="caution">
    <text evidence="2">The sequence shown here is derived from an EMBL/GenBank/DDBJ whole genome shotgun (WGS) entry which is preliminary data.</text>
</comment>
<sequence length="183" mass="21689">MLKRKYANLPNWERLREKRYVQEYVKVPEFEGVVGLVFLDSVEKPMWVRHTGKELCIADNGFQWLQYFPKCKNHTVTAIYDEQGEIVQWYIDICLLNGLEDGNAFMDDLFLDLILLPTGEVFEKDKDEIEAALKVGAISRSQYDMAYREFYRLLEEIQRGYFPYKKLANTHKMLLEQNLAMLE</sequence>
<gene>
    <name evidence="2" type="ORF">ACFSDB_17165</name>
</gene>
<dbReference type="RefSeq" id="WP_204893823.1">
    <property type="nucleotide sequence ID" value="NZ_JBHUFW010000021.1"/>
</dbReference>
<reference evidence="3" key="1">
    <citation type="journal article" date="2019" name="Int. J. Syst. Evol. Microbiol.">
        <title>The Global Catalogue of Microorganisms (GCM) 10K type strain sequencing project: providing services to taxonomists for standard genome sequencing and annotation.</title>
        <authorList>
            <consortium name="The Broad Institute Genomics Platform"/>
            <consortium name="The Broad Institute Genome Sequencing Center for Infectious Disease"/>
            <person name="Wu L."/>
            <person name="Ma J."/>
        </authorList>
    </citation>
    <scope>NUCLEOTIDE SEQUENCE [LARGE SCALE GENOMIC DNA]</scope>
    <source>
        <strain evidence="3">CGMCC 1.15475</strain>
    </source>
</reference>
<accession>A0ABW4QLV1</accession>
<evidence type="ECO:0000313" key="3">
    <source>
        <dbReference type="Proteomes" id="UP001597273"/>
    </source>
</evidence>
<feature type="domain" description="DUF402" evidence="1">
    <location>
        <begin position="60"/>
        <end position="161"/>
    </location>
</feature>
<dbReference type="PANTHER" id="PTHR41271">
    <property type="entry name" value="DUF402 DOMAIN-CONTAINING PROTEIN"/>
    <property type="match status" value="1"/>
</dbReference>
<keyword evidence="3" id="KW-1185">Reference proteome</keyword>
<evidence type="ECO:0000313" key="2">
    <source>
        <dbReference type="EMBL" id="MFD1864627.1"/>
    </source>
</evidence>
<evidence type="ECO:0000259" key="1">
    <source>
        <dbReference type="Pfam" id="PF04167"/>
    </source>
</evidence>
<dbReference type="InterPro" id="IPR035930">
    <property type="entry name" value="FomD-like_sf"/>
</dbReference>
<dbReference type="SUPFAM" id="SSF159234">
    <property type="entry name" value="FomD-like"/>
    <property type="match status" value="1"/>
</dbReference>
<organism evidence="2 3">
    <name type="scientific">Planococcus chinensis</name>
    <dbReference type="NCBI Taxonomy" id="272917"/>
    <lineage>
        <taxon>Bacteria</taxon>
        <taxon>Bacillati</taxon>
        <taxon>Bacillota</taxon>
        <taxon>Bacilli</taxon>
        <taxon>Bacillales</taxon>
        <taxon>Caryophanaceae</taxon>
        <taxon>Planococcus</taxon>
    </lineage>
</organism>
<dbReference type="Proteomes" id="UP001597273">
    <property type="component" value="Unassembled WGS sequence"/>
</dbReference>
<dbReference type="PANTHER" id="PTHR41271:SF1">
    <property type="entry name" value="DUF402 DOMAIN-CONTAINING PROTEIN"/>
    <property type="match status" value="1"/>
</dbReference>
<proteinExistence type="predicted"/>
<dbReference type="Pfam" id="PF04167">
    <property type="entry name" value="DUF402"/>
    <property type="match status" value="1"/>
</dbReference>
<dbReference type="InterPro" id="IPR007295">
    <property type="entry name" value="DUF402"/>
</dbReference>
<dbReference type="EMBL" id="JBHUFW010000021">
    <property type="protein sequence ID" value="MFD1864627.1"/>
    <property type="molecule type" value="Genomic_DNA"/>
</dbReference>
<name>A0ABW4QLV1_9BACL</name>
<dbReference type="Gene3D" id="2.40.380.10">
    <property type="entry name" value="FomD-like"/>
    <property type="match status" value="1"/>
</dbReference>
<protein>
    <submittedName>
        <fullName evidence="2">DUF402 domain-containing protein</fullName>
    </submittedName>
</protein>